<dbReference type="GO" id="GO:0005829">
    <property type="term" value="C:cytosol"/>
    <property type="evidence" value="ECO:0007669"/>
    <property type="project" value="TreeGrafter"/>
</dbReference>
<dbReference type="GO" id="GO:0051782">
    <property type="term" value="P:negative regulation of cell division"/>
    <property type="evidence" value="ECO:0007669"/>
    <property type="project" value="TreeGrafter"/>
</dbReference>
<evidence type="ECO:0000313" key="4">
    <source>
        <dbReference type="EMBL" id="CDI40659.1"/>
    </source>
</evidence>
<dbReference type="InterPro" id="IPR025501">
    <property type="entry name" value="MinD_FleN"/>
</dbReference>
<feature type="domain" description="AAA" evidence="3">
    <location>
        <begin position="26"/>
        <end position="180"/>
    </location>
</feature>
<keyword evidence="1" id="KW-0547">Nucleotide-binding</keyword>
<dbReference type="Pfam" id="PF13614">
    <property type="entry name" value="AAA_31"/>
    <property type="match status" value="1"/>
</dbReference>
<evidence type="ECO:0000256" key="1">
    <source>
        <dbReference type="ARBA" id="ARBA00022741"/>
    </source>
</evidence>
<evidence type="ECO:0000313" key="5">
    <source>
        <dbReference type="Proteomes" id="UP000010802"/>
    </source>
</evidence>
<dbReference type="PANTHER" id="PTHR43384">
    <property type="entry name" value="SEPTUM SITE-DETERMINING PROTEIN MIND HOMOLOG, CHLOROPLASTIC-RELATED"/>
    <property type="match status" value="1"/>
</dbReference>
<keyword evidence="5" id="KW-1185">Reference proteome</keyword>
<dbReference type="InterPro" id="IPR033875">
    <property type="entry name" value="FlhG"/>
</dbReference>
<dbReference type="HOGENOM" id="CLU_037612_0_0_9"/>
<evidence type="ECO:0000256" key="2">
    <source>
        <dbReference type="ARBA" id="ARBA00022840"/>
    </source>
</evidence>
<dbReference type="RefSeq" id="WP_013778312.1">
    <property type="nucleotide sequence ID" value="NC_015519.1"/>
</dbReference>
<protein>
    <submittedName>
        <fullName evidence="4">Site-determining protein</fullName>
    </submittedName>
</protein>
<dbReference type="AlphaFoldDB" id="F4LTQ9"/>
<dbReference type="InterPro" id="IPR027417">
    <property type="entry name" value="P-loop_NTPase"/>
</dbReference>
<gene>
    <name evidence="4" type="ordered locus">TEPIRE1_1353</name>
</gene>
<dbReference type="GO" id="GO:0005524">
    <property type="term" value="F:ATP binding"/>
    <property type="evidence" value="ECO:0007669"/>
    <property type="project" value="UniProtKB-KW"/>
</dbReference>
<reference evidence="5" key="1">
    <citation type="journal article" date="2013" name="Genome Announc.">
        <title>First genome sequence of a syntrophic acetate-oxidizing bacterium, Tepidanaerobacter acetatoxydans strain Re1.</title>
        <authorList>
            <person name="Manzoor S."/>
            <person name="Bongcam-Rudloff E."/>
            <person name="Schnurer A."/>
            <person name="Muller B."/>
        </authorList>
    </citation>
    <scope>NUCLEOTIDE SEQUENCE [LARGE SCALE GENOMIC DNA]</scope>
    <source>
        <strain evidence="5">Re1</strain>
    </source>
</reference>
<proteinExistence type="predicted"/>
<dbReference type="GO" id="GO:0016887">
    <property type="term" value="F:ATP hydrolysis activity"/>
    <property type="evidence" value="ECO:0007669"/>
    <property type="project" value="TreeGrafter"/>
</dbReference>
<dbReference type="InterPro" id="IPR025669">
    <property type="entry name" value="AAA_dom"/>
</dbReference>
<sequence length="295" mass="32487">MYEQAFKLKKIMEEKNRISNPSKSVKVYCVTSGKGGVGKTNLSVNLGLAIQSLGKKVLLIDADLGLANIDVVLGLYPKYNLSHILSVGKTIQDIILEGPLGISILPGASGIYNLANVSYAELELFIDSFKMIADNFDIIIIDTGAGISKNVISFIQSSDETIVVTTPEPSAVTDAYAMIKISRNYCDKIHVIVNKADNYKEAEYTMDKLSKSTKKFLNIHINYLGLVLEDKVVYKANMNQTPFFINYPDSLASKCLINISRRLIYGEQSLSKSNSTLDGWFSKLVSFIKANVGVM</sequence>
<dbReference type="PANTHER" id="PTHR43384:SF4">
    <property type="entry name" value="CELLULOSE BIOSYNTHESIS PROTEIN BCSQ-RELATED"/>
    <property type="match status" value="1"/>
</dbReference>
<accession>F4LTQ9</accession>
<dbReference type="EMBL" id="HF563609">
    <property type="protein sequence ID" value="CDI40659.1"/>
    <property type="molecule type" value="Genomic_DNA"/>
</dbReference>
<dbReference type="Gene3D" id="3.40.50.300">
    <property type="entry name" value="P-loop containing nucleotide triphosphate hydrolases"/>
    <property type="match status" value="1"/>
</dbReference>
<keyword evidence="2" id="KW-0067">ATP-binding</keyword>
<name>F4LTQ9_TEPAE</name>
<dbReference type="GO" id="GO:0009898">
    <property type="term" value="C:cytoplasmic side of plasma membrane"/>
    <property type="evidence" value="ECO:0007669"/>
    <property type="project" value="TreeGrafter"/>
</dbReference>
<evidence type="ECO:0000259" key="3">
    <source>
        <dbReference type="Pfam" id="PF13614"/>
    </source>
</evidence>
<dbReference type="CDD" id="cd02038">
    <property type="entry name" value="FlhG-like"/>
    <property type="match status" value="1"/>
</dbReference>
<dbReference type="KEGG" id="tep:TepRe1_1243"/>
<dbReference type="InterPro" id="IPR050625">
    <property type="entry name" value="ParA/MinD_ATPase"/>
</dbReference>
<organism evidence="4 5">
    <name type="scientific">Tepidanaerobacter acetatoxydans (strain DSM 21804 / JCM 16047 / Re1)</name>
    <dbReference type="NCBI Taxonomy" id="1209989"/>
    <lineage>
        <taxon>Bacteria</taxon>
        <taxon>Bacillati</taxon>
        <taxon>Bacillota</taxon>
        <taxon>Clostridia</taxon>
        <taxon>Thermosediminibacterales</taxon>
        <taxon>Tepidanaerobacteraceae</taxon>
        <taxon>Tepidanaerobacter</taxon>
    </lineage>
</organism>
<dbReference type="eggNOG" id="COG0455">
    <property type="taxonomic scope" value="Bacteria"/>
</dbReference>
<dbReference type="STRING" id="1209989.TepRe1_1243"/>
<dbReference type="PIRSF" id="PIRSF003092">
    <property type="entry name" value="MinD"/>
    <property type="match status" value="1"/>
</dbReference>
<dbReference type="OrthoDB" id="9816297at2"/>
<dbReference type="KEGG" id="tae:TepiRe1_1353"/>
<dbReference type="SUPFAM" id="SSF52540">
    <property type="entry name" value="P-loop containing nucleoside triphosphate hydrolases"/>
    <property type="match status" value="1"/>
</dbReference>
<dbReference type="Proteomes" id="UP000010802">
    <property type="component" value="Chromosome"/>
</dbReference>